<dbReference type="InterPro" id="IPR016024">
    <property type="entry name" value="ARM-type_fold"/>
</dbReference>
<dbReference type="GO" id="GO:0000184">
    <property type="term" value="P:nuclear-transcribed mRNA catabolic process, nonsense-mediated decay"/>
    <property type="evidence" value="ECO:0007669"/>
    <property type="project" value="InterPro"/>
</dbReference>
<feature type="domain" description="MIF4G" evidence="4">
    <location>
        <begin position="726"/>
        <end position="994"/>
    </location>
</feature>
<dbReference type="GO" id="GO:0035145">
    <property type="term" value="C:exon-exon junction complex"/>
    <property type="evidence" value="ECO:0007669"/>
    <property type="project" value="TreeGrafter"/>
</dbReference>
<dbReference type="GO" id="GO:0003723">
    <property type="term" value="F:RNA binding"/>
    <property type="evidence" value="ECO:0007669"/>
    <property type="project" value="InterPro"/>
</dbReference>
<dbReference type="PANTHER" id="PTHR12839">
    <property type="entry name" value="NONSENSE-MEDIATED MRNA DECAY PROTEIN 2 UP-FRAMESHIFT SUPPRESSOR 2"/>
    <property type="match status" value="1"/>
</dbReference>
<name>A0A9J2P4R5_ASCLU</name>
<dbReference type="Gene3D" id="1.25.40.180">
    <property type="match status" value="3"/>
</dbReference>
<dbReference type="GO" id="GO:0005737">
    <property type="term" value="C:cytoplasm"/>
    <property type="evidence" value="ECO:0007669"/>
    <property type="project" value="UniProtKB-SubCell"/>
</dbReference>
<evidence type="ECO:0000259" key="4">
    <source>
        <dbReference type="SMART" id="SM00543"/>
    </source>
</evidence>
<evidence type="ECO:0000256" key="2">
    <source>
        <dbReference type="ARBA" id="ARBA00022490"/>
    </source>
</evidence>
<dbReference type="Pfam" id="PF02854">
    <property type="entry name" value="MIF4G"/>
    <property type="match status" value="2"/>
</dbReference>
<feature type="domain" description="MIF4G" evidence="4">
    <location>
        <begin position="517"/>
        <end position="705"/>
    </location>
</feature>
<evidence type="ECO:0000313" key="5">
    <source>
        <dbReference type="Proteomes" id="UP000036681"/>
    </source>
</evidence>
<reference evidence="6" key="1">
    <citation type="submission" date="2023-03" db="UniProtKB">
        <authorList>
            <consortium name="WormBaseParasite"/>
        </authorList>
    </citation>
    <scope>IDENTIFICATION</scope>
</reference>
<keyword evidence="2" id="KW-0963">Cytoplasm</keyword>
<dbReference type="InterPro" id="IPR003890">
    <property type="entry name" value="MIF4G-like_typ-3"/>
</dbReference>
<accession>A0A9J2P4R5</accession>
<feature type="compositionally biased region" description="Basic and acidic residues" evidence="3">
    <location>
        <begin position="926"/>
        <end position="935"/>
    </location>
</feature>
<feature type="compositionally biased region" description="Acidic residues" evidence="3">
    <location>
        <begin position="470"/>
        <end position="487"/>
    </location>
</feature>
<organism evidence="5 6">
    <name type="scientific">Ascaris lumbricoides</name>
    <name type="common">Giant roundworm</name>
    <dbReference type="NCBI Taxonomy" id="6252"/>
    <lineage>
        <taxon>Eukaryota</taxon>
        <taxon>Metazoa</taxon>
        <taxon>Ecdysozoa</taxon>
        <taxon>Nematoda</taxon>
        <taxon>Chromadorea</taxon>
        <taxon>Rhabditida</taxon>
        <taxon>Spirurina</taxon>
        <taxon>Ascaridomorpha</taxon>
        <taxon>Ascaridoidea</taxon>
        <taxon>Ascarididae</taxon>
        <taxon>Ascaris</taxon>
    </lineage>
</organism>
<dbReference type="SMART" id="SM00543">
    <property type="entry name" value="MIF4G"/>
    <property type="match status" value="3"/>
</dbReference>
<feature type="domain" description="MIF4G" evidence="4">
    <location>
        <begin position="129"/>
        <end position="345"/>
    </location>
</feature>
<feature type="compositionally biased region" description="Basic and acidic residues" evidence="3">
    <location>
        <begin position="905"/>
        <end position="915"/>
    </location>
</feature>
<comment type="subcellular location">
    <subcellularLocation>
        <location evidence="1">Cytoplasm</location>
    </subcellularLocation>
</comment>
<evidence type="ECO:0000256" key="3">
    <source>
        <dbReference type="SAM" id="MobiDB-lite"/>
    </source>
</evidence>
<keyword evidence="5" id="KW-1185">Reference proteome</keyword>
<dbReference type="WBParaSite" id="ALUE_0000486001-mRNA-1">
    <property type="protein sequence ID" value="ALUE_0000486001-mRNA-1"/>
    <property type="gene ID" value="ALUE_0000486001"/>
</dbReference>
<sequence>MDVEGICMQHDGCGLSLIDYVRRRNHRTQLVASFDVWGTFNPLPFRDDLKLVHADPTSHTGAKSGSFLLAISGPGIQRDGERIVQMCGHVKTYLSEVESRARAQLEDRELLHSSSPLGEDQLRKMDSTLKRTTAFMKKLKNISAAQEAAISSDLEKINLSKFVEEMANSIAEAKIKVSDVQAVVTICVQLSSLYAEFPSLLLAELKKVLPTKRSDKIANPSKLRLDLRLLCELCLHGVFAKDGVQVLGSTISYLTLTDKSEHVNVPILLSLCKALGADVFGLHPYSIKQEADEAGMELKAVDVFLPEQKRIFAQLLLDYRKTLIDHVNKELAEMNRLLRSIKRQTRTRGDASAEERARLEETRQRYEKQQQNAVQLSEALGVEMERMVEEQSEDEEEEISTMEMGRALNEGTLSVWPDEDTRQFYESRMELRHMVPAILFQESEQRTLELVGGTIEDVDVSGLEDIVELNEDEQSQSEGEEEEEESQPEVSDATSVPKVLQADASKVSGQELKLMMNAFLEQLPWLINRDLIDKAALDFVTNLNTKNNRKKLCQMMLEQYRDRLDLLPFYARLVATLEPVMPDLALELSHALIQQFRLTVQNRSKLRVDWKVRCCRFISELVKFGVIPKAEALSCLRMVLFDFRGHNVDMCCAMVDSMGPFLYRSTDSHGKVKILLEVMLKKRDRINDPRQQMLIDNAYYTCIPPENVQSMASRRPPLHDFIRHLIVSLTRFRAELTVRCLRKIDWSDPEIAEYALCCLSSPSLPKFGNIPHLASVIAILSSYHDWIGVSVVDNVLEEIRLVLEFNHASLNQNALLAVVFLGHLYNYSVCDSPIIFRALYQLITYGALDTHLDDWNNLTRVRLVMFRVEEMNEYVRKGSRIPDSMQAAQHRVDELEQQYRHAVETTLGGEERADVETEEEEDEEEPRVADSRHQLDPIGEEDISSSEETGTLTFFDEAEDVHVHTNHVVLPEDEQFVRQLDLMVQEAMQSRPSTISAPVAEITVPTSARHKFHRSIAFADPLSNCTKTAESNGDSLDMTRMAILTRAKGNKAVLKAIAMEAPSGLADAWSAERERERREHSEHKHITLTMNERMMADEQNSD</sequence>
<feature type="compositionally biased region" description="Acidic residues" evidence="3">
    <location>
        <begin position="916"/>
        <end position="925"/>
    </location>
</feature>
<protein>
    <submittedName>
        <fullName evidence="6">MIF4G domain-containing protein</fullName>
    </submittedName>
</protein>
<feature type="region of interest" description="Disordered" evidence="3">
    <location>
        <begin position="343"/>
        <end position="372"/>
    </location>
</feature>
<evidence type="ECO:0000313" key="6">
    <source>
        <dbReference type="WBParaSite" id="ALUE_0000486001-mRNA-1"/>
    </source>
</evidence>
<proteinExistence type="predicted"/>
<dbReference type="InterPro" id="IPR039762">
    <property type="entry name" value="Nmd2/UPF2"/>
</dbReference>
<dbReference type="InterPro" id="IPR007193">
    <property type="entry name" value="Upf2/Nmd2_C"/>
</dbReference>
<feature type="region of interest" description="Disordered" evidence="3">
    <location>
        <begin position="905"/>
        <end position="947"/>
    </location>
</feature>
<dbReference type="Pfam" id="PF04050">
    <property type="entry name" value="Upf2"/>
    <property type="match status" value="1"/>
</dbReference>
<dbReference type="PANTHER" id="PTHR12839:SF7">
    <property type="entry name" value="REGULATOR OF NONSENSE TRANSCRIPTS 2"/>
    <property type="match status" value="1"/>
</dbReference>
<dbReference type="SUPFAM" id="SSF48371">
    <property type="entry name" value="ARM repeat"/>
    <property type="match status" value="3"/>
</dbReference>
<dbReference type="Proteomes" id="UP000036681">
    <property type="component" value="Unplaced"/>
</dbReference>
<feature type="region of interest" description="Disordered" evidence="3">
    <location>
        <begin position="470"/>
        <end position="496"/>
    </location>
</feature>
<evidence type="ECO:0000256" key="1">
    <source>
        <dbReference type="ARBA" id="ARBA00004496"/>
    </source>
</evidence>
<feature type="compositionally biased region" description="Basic and acidic residues" evidence="3">
    <location>
        <begin position="347"/>
        <end position="368"/>
    </location>
</feature>
<dbReference type="AlphaFoldDB" id="A0A9J2P4R5"/>